<gene>
    <name evidence="7" type="ORF">SAMN05421852_102120</name>
</gene>
<feature type="transmembrane region" description="Helical" evidence="6">
    <location>
        <begin position="137"/>
        <end position="154"/>
    </location>
</feature>
<dbReference type="PANTHER" id="PTHR43701">
    <property type="entry name" value="MEMBRANE TRANSPORTER PROTEIN MJ0441-RELATED"/>
    <property type="match status" value="1"/>
</dbReference>
<proteinExistence type="inferred from homology"/>
<dbReference type="InterPro" id="IPR002781">
    <property type="entry name" value="TM_pro_TauE-like"/>
</dbReference>
<evidence type="ECO:0000256" key="5">
    <source>
        <dbReference type="ARBA" id="ARBA00023136"/>
    </source>
</evidence>
<feature type="transmembrane region" description="Helical" evidence="6">
    <location>
        <begin position="71"/>
        <end position="98"/>
    </location>
</feature>
<feature type="transmembrane region" description="Helical" evidence="6">
    <location>
        <begin position="42"/>
        <end position="65"/>
    </location>
</feature>
<keyword evidence="8" id="KW-1185">Reference proteome</keyword>
<organism evidence="7 8">
    <name type="scientific">Thermoflavimicrobium dichotomicum</name>
    <dbReference type="NCBI Taxonomy" id="46223"/>
    <lineage>
        <taxon>Bacteria</taxon>
        <taxon>Bacillati</taxon>
        <taxon>Bacillota</taxon>
        <taxon>Bacilli</taxon>
        <taxon>Bacillales</taxon>
        <taxon>Thermoactinomycetaceae</taxon>
        <taxon>Thermoflavimicrobium</taxon>
    </lineage>
</organism>
<dbReference type="InterPro" id="IPR051598">
    <property type="entry name" value="TSUP/Inactive_protease-like"/>
</dbReference>
<dbReference type="STRING" id="46223.SAMN05421852_102120"/>
<evidence type="ECO:0000256" key="1">
    <source>
        <dbReference type="ARBA" id="ARBA00004141"/>
    </source>
</evidence>
<comment type="subcellular location">
    <subcellularLocation>
        <location evidence="6">Cell membrane</location>
        <topology evidence="6">Multi-pass membrane protein</topology>
    </subcellularLocation>
    <subcellularLocation>
        <location evidence="1">Membrane</location>
        <topology evidence="1">Multi-pass membrane protein</topology>
    </subcellularLocation>
</comment>
<feature type="transmembrane region" description="Helical" evidence="6">
    <location>
        <begin position="110"/>
        <end position="131"/>
    </location>
</feature>
<dbReference type="PANTHER" id="PTHR43701:SF12">
    <property type="entry name" value="MEMBRANE TRANSPORTER PROTEIN YTNM-RELATED"/>
    <property type="match status" value="1"/>
</dbReference>
<evidence type="ECO:0000313" key="8">
    <source>
        <dbReference type="Proteomes" id="UP000199545"/>
    </source>
</evidence>
<evidence type="ECO:0000313" key="7">
    <source>
        <dbReference type="EMBL" id="SFI81992.1"/>
    </source>
</evidence>
<keyword evidence="3 6" id="KW-0812">Transmembrane</keyword>
<name>A0A1I3LB15_9BACL</name>
<dbReference type="GO" id="GO:0005886">
    <property type="term" value="C:plasma membrane"/>
    <property type="evidence" value="ECO:0007669"/>
    <property type="project" value="UniProtKB-SubCell"/>
</dbReference>
<accession>A0A1I3LB15</accession>
<dbReference type="EMBL" id="FORR01000002">
    <property type="protein sequence ID" value="SFI81992.1"/>
    <property type="molecule type" value="Genomic_DNA"/>
</dbReference>
<dbReference type="AlphaFoldDB" id="A0A1I3LB15"/>
<protein>
    <recommendedName>
        <fullName evidence="6">Probable membrane transporter protein</fullName>
    </recommendedName>
</protein>
<evidence type="ECO:0000256" key="2">
    <source>
        <dbReference type="ARBA" id="ARBA00009142"/>
    </source>
</evidence>
<evidence type="ECO:0000256" key="3">
    <source>
        <dbReference type="ARBA" id="ARBA00022692"/>
    </source>
</evidence>
<feature type="transmembrane region" description="Helical" evidence="6">
    <location>
        <begin position="299"/>
        <end position="318"/>
    </location>
</feature>
<reference evidence="7 8" key="1">
    <citation type="submission" date="2016-10" db="EMBL/GenBank/DDBJ databases">
        <authorList>
            <person name="de Groot N.N."/>
        </authorList>
    </citation>
    <scope>NUCLEOTIDE SEQUENCE [LARGE SCALE GENOMIC DNA]</scope>
    <source>
        <strain evidence="7 8">DSM 44778</strain>
    </source>
</reference>
<keyword evidence="5 6" id="KW-0472">Membrane</keyword>
<feature type="transmembrane region" description="Helical" evidence="6">
    <location>
        <begin position="270"/>
        <end position="287"/>
    </location>
</feature>
<evidence type="ECO:0000256" key="4">
    <source>
        <dbReference type="ARBA" id="ARBA00022989"/>
    </source>
</evidence>
<feature type="transmembrane region" description="Helical" evidence="6">
    <location>
        <begin position="174"/>
        <end position="196"/>
    </location>
</feature>
<dbReference type="Pfam" id="PF01925">
    <property type="entry name" value="TauE"/>
    <property type="match status" value="1"/>
</dbReference>
<dbReference type="Proteomes" id="UP000199545">
    <property type="component" value="Unassembled WGS sequence"/>
</dbReference>
<feature type="transmembrane region" description="Helical" evidence="6">
    <location>
        <begin position="242"/>
        <end position="263"/>
    </location>
</feature>
<keyword evidence="4 6" id="KW-1133">Transmembrane helix</keyword>
<comment type="similarity">
    <text evidence="2 6">Belongs to the 4-toluene sulfonate uptake permease (TSUP) (TC 2.A.102) family.</text>
</comment>
<keyword evidence="6" id="KW-1003">Cell membrane</keyword>
<sequence length="335" mass="36711">MGSCIVRCTKIKNKYSFFYFPHTMGCRQSLAHERRSEDVRKLIILSLIGFVAQLVDGSLGMGYGVTSSSLLLLYGITPALASASVHFAEVVTTAASGISHLRFGNVDKETVWRLIIPGSIGAFIGACFLSHLPGNEVKPFVSMILFCLGVYVLWRFLFNKNYYKSDNTKKKGRFLVPLGLVAGFLDATGGGGWGPISTPVLLSQNRLEPRKVIGSVDTSEFAISLSASVGFFISLDWTQIDWLWVFTLMLGGLFAAPLAAWIVKVFPTSLLGVAVGGVILLTNANVLQKTWGLNMTMSTIFYGAIVLVWTISFVYAFWKMKGTKLMKKEKQSDGI</sequence>
<evidence type="ECO:0000256" key="6">
    <source>
        <dbReference type="RuleBase" id="RU363041"/>
    </source>
</evidence>